<gene>
    <name evidence="6" type="primary">trpD</name>
    <name evidence="6" type="ORF">Rhe02_22530</name>
</gene>
<keyword evidence="2" id="KW-0808">Transferase</keyword>
<evidence type="ECO:0000313" key="6">
    <source>
        <dbReference type="EMBL" id="GIH04186.1"/>
    </source>
</evidence>
<protein>
    <submittedName>
        <fullName evidence="6">Anthranilate phosphoribosyltransferase</fullName>
    </submittedName>
</protein>
<dbReference type="EMBL" id="BONY01000011">
    <property type="protein sequence ID" value="GIH04186.1"/>
    <property type="molecule type" value="Genomic_DNA"/>
</dbReference>
<keyword evidence="7" id="KW-1185">Reference proteome</keyword>
<evidence type="ECO:0000256" key="1">
    <source>
        <dbReference type="ARBA" id="ARBA00022676"/>
    </source>
</evidence>
<evidence type="ECO:0000256" key="2">
    <source>
        <dbReference type="ARBA" id="ARBA00022679"/>
    </source>
</evidence>
<dbReference type="AlphaFoldDB" id="A0A8J3Q5K6"/>
<dbReference type="Pfam" id="PF00591">
    <property type="entry name" value="Glycos_transf_3"/>
    <property type="match status" value="1"/>
</dbReference>
<dbReference type="InterPro" id="IPR005940">
    <property type="entry name" value="Anthranilate_Pribosyl_Tfrase"/>
</dbReference>
<keyword evidence="1 6" id="KW-0328">Glycosyltransferase</keyword>
<keyword evidence="4" id="KW-0057">Aromatic amino acid biosynthesis</keyword>
<dbReference type="InterPro" id="IPR035902">
    <property type="entry name" value="Nuc_phospho_transferase"/>
</dbReference>
<accession>A0A8J3Q5K6</accession>
<dbReference type="Gene3D" id="3.40.1030.10">
    <property type="entry name" value="Nucleoside phosphorylase/phosphoribosyltransferase catalytic domain"/>
    <property type="match status" value="1"/>
</dbReference>
<dbReference type="GO" id="GO:0004048">
    <property type="term" value="F:anthranilate phosphoribosyltransferase activity"/>
    <property type="evidence" value="ECO:0007669"/>
    <property type="project" value="InterPro"/>
</dbReference>
<organism evidence="6 7">
    <name type="scientific">Rhizocola hellebori</name>
    <dbReference type="NCBI Taxonomy" id="1392758"/>
    <lineage>
        <taxon>Bacteria</taxon>
        <taxon>Bacillati</taxon>
        <taxon>Actinomycetota</taxon>
        <taxon>Actinomycetes</taxon>
        <taxon>Micromonosporales</taxon>
        <taxon>Micromonosporaceae</taxon>
        <taxon>Rhizocola</taxon>
    </lineage>
</organism>
<name>A0A8J3Q5K6_9ACTN</name>
<dbReference type="PANTHER" id="PTHR43285">
    <property type="entry name" value="ANTHRANILATE PHOSPHORIBOSYLTRANSFERASE"/>
    <property type="match status" value="1"/>
</dbReference>
<dbReference type="GO" id="GO:0000162">
    <property type="term" value="P:L-tryptophan biosynthetic process"/>
    <property type="evidence" value="ECO:0007669"/>
    <property type="project" value="UniProtKB-KW"/>
</dbReference>
<keyword evidence="3" id="KW-0822">Tryptophan biosynthesis</keyword>
<dbReference type="NCBIfam" id="TIGR01245">
    <property type="entry name" value="trpD"/>
    <property type="match status" value="1"/>
</dbReference>
<sequence length="329" mass="34231">MKATEVVQLLEDLLAGNGDQAELGSRLLAARKEELDPEGLAAGVGFLRSRAVLVPGCSESLDVVGTGGGEFRRKGTVNISTLTAMFTAASGVAVCKQGNRKASSTSGSSDLLEALGIPIGLGPDEVAACLAQTNFGYCFAPRFHPGLGSVAPLRRSLGVATMFNWMAPLANPASPRYVLLGVHDPQLAELEAGTLLQLGVARATVVCGPNGLDELSVVSPSTIYLVDGTAKTIERREIVPGDEFGVHFDAEPVGGDTDWNVKLANEVINGGAPSPLRETIAANVALALVTRGVHGDLRTAWQAAQALLDKGIRDWFTTTVAAHQRIAGA</sequence>
<dbReference type="PANTHER" id="PTHR43285:SF2">
    <property type="entry name" value="ANTHRANILATE PHOSPHORIBOSYLTRANSFERASE"/>
    <property type="match status" value="1"/>
</dbReference>
<proteinExistence type="predicted"/>
<reference evidence="6" key="1">
    <citation type="submission" date="2021-01" db="EMBL/GenBank/DDBJ databases">
        <title>Whole genome shotgun sequence of Rhizocola hellebori NBRC 109834.</title>
        <authorList>
            <person name="Komaki H."/>
            <person name="Tamura T."/>
        </authorList>
    </citation>
    <scope>NUCLEOTIDE SEQUENCE</scope>
    <source>
        <strain evidence="6">NBRC 109834</strain>
    </source>
</reference>
<dbReference type="Gene3D" id="1.20.970.10">
    <property type="entry name" value="Transferase, Pyrimidine Nucleoside Phosphorylase, Chain C"/>
    <property type="match status" value="1"/>
</dbReference>
<dbReference type="Proteomes" id="UP000612899">
    <property type="component" value="Unassembled WGS sequence"/>
</dbReference>
<dbReference type="GO" id="GO:0005829">
    <property type="term" value="C:cytosol"/>
    <property type="evidence" value="ECO:0007669"/>
    <property type="project" value="TreeGrafter"/>
</dbReference>
<dbReference type="InterPro" id="IPR000312">
    <property type="entry name" value="Glycosyl_Trfase_fam3"/>
</dbReference>
<comment type="caution">
    <text evidence="6">The sequence shown here is derived from an EMBL/GenBank/DDBJ whole genome shotgun (WGS) entry which is preliminary data.</text>
</comment>
<evidence type="ECO:0000313" key="7">
    <source>
        <dbReference type="Proteomes" id="UP000612899"/>
    </source>
</evidence>
<evidence type="ECO:0000256" key="4">
    <source>
        <dbReference type="ARBA" id="ARBA00023141"/>
    </source>
</evidence>
<keyword evidence="3" id="KW-0028">Amino-acid biosynthesis</keyword>
<evidence type="ECO:0000256" key="3">
    <source>
        <dbReference type="ARBA" id="ARBA00022822"/>
    </source>
</evidence>
<dbReference type="RefSeq" id="WP_203908073.1">
    <property type="nucleotide sequence ID" value="NZ_BONY01000011.1"/>
</dbReference>
<feature type="domain" description="Glycosyl transferase family 3" evidence="5">
    <location>
        <begin position="60"/>
        <end position="311"/>
    </location>
</feature>
<dbReference type="SUPFAM" id="SSF52418">
    <property type="entry name" value="Nucleoside phosphorylase/phosphoribosyltransferase catalytic domain"/>
    <property type="match status" value="1"/>
</dbReference>
<evidence type="ECO:0000259" key="5">
    <source>
        <dbReference type="Pfam" id="PF00591"/>
    </source>
</evidence>